<dbReference type="InterPro" id="IPR045851">
    <property type="entry name" value="AMP-bd_C_sf"/>
</dbReference>
<dbReference type="GO" id="GO:0005886">
    <property type="term" value="C:plasma membrane"/>
    <property type="evidence" value="ECO:0007669"/>
    <property type="project" value="TreeGrafter"/>
</dbReference>
<keyword evidence="9" id="KW-1185">Reference proteome</keyword>
<dbReference type="GO" id="GO:0005324">
    <property type="term" value="F:long-chain fatty acid transmembrane transporter activity"/>
    <property type="evidence" value="ECO:0007669"/>
    <property type="project" value="TreeGrafter"/>
</dbReference>
<evidence type="ECO:0000256" key="2">
    <source>
        <dbReference type="ARBA" id="ARBA00022598"/>
    </source>
</evidence>
<evidence type="ECO:0000256" key="4">
    <source>
        <dbReference type="ARBA" id="ARBA00022840"/>
    </source>
</evidence>
<accession>A0A124IF52</accession>
<evidence type="ECO:0000313" key="8">
    <source>
        <dbReference type="EMBL" id="KUO20331.1"/>
    </source>
</evidence>
<dbReference type="STRING" id="909626.AQJ91_15120"/>
<dbReference type="GO" id="GO:0005524">
    <property type="term" value="F:ATP binding"/>
    <property type="evidence" value="ECO:0007669"/>
    <property type="project" value="UniProtKB-KW"/>
</dbReference>
<feature type="region of interest" description="Disordered" evidence="5">
    <location>
        <begin position="524"/>
        <end position="551"/>
    </location>
</feature>
<protein>
    <submittedName>
        <fullName evidence="8">Acyl-CoA synthetase</fullName>
    </submittedName>
</protein>
<keyword evidence="3" id="KW-0547">Nucleotide-binding</keyword>
<evidence type="ECO:0000256" key="1">
    <source>
        <dbReference type="ARBA" id="ARBA00006432"/>
    </source>
</evidence>
<dbReference type="Proteomes" id="UP000053260">
    <property type="component" value="Unassembled WGS sequence"/>
</dbReference>
<feature type="domain" description="AMP-binding enzyme C-terminal" evidence="7">
    <location>
        <begin position="420"/>
        <end position="492"/>
    </location>
</feature>
<dbReference type="InterPro" id="IPR042099">
    <property type="entry name" value="ANL_N_sf"/>
</dbReference>
<dbReference type="GO" id="GO:0004467">
    <property type="term" value="F:long-chain fatty acid-CoA ligase activity"/>
    <property type="evidence" value="ECO:0007669"/>
    <property type="project" value="TreeGrafter"/>
</dbReference>
<sequence length="551" mass="59200">MESSRRRTVAELVAARWGDHRPGLWFEGRALSQHEVAAGAATRAALLADLLPPGAHIGVLLDNTPEYPLWLAAAALARTAVAGINPTRRGPELARDILHTECRILVTERTHLPLLTGLELPGVRMLVTGTPEYADLLVPYADARPDASAATPGDRLLLYFTSGSTGAPKAAICSQGRLAAAGRSLVDQFGVRADDVHYICMPMFHGNAVIADWAPALAAGAGVALRRRFSASGFLTDVREYGATYFTYVGRAVQYILATEARPDDRDHALRLGFGTEAGAVDAAAFERRFGVPLVEGYGSSEGGAAVQWSPGTPAGAVGRAAPGLVVLDPETRAECPPAEFDTGGRLLNGDEAIGELVNRGPNPFEGYWRNPEAEAERRRDGGYWTGDLFYRDADGYLYFAGRTDDRLRVDSENLAAAMIENILARYEGAGAVAVYAVPDPVTGDQVMAAIAGSFEPAAFAEFLAAQPDLGTKMAPRFVRVVERMPVTATNKIHRARLRKEGVRCADPVWWRPPGEQAYRRLTGKESKGLSLPRETLQRCAARDSNPGPAD</sequence>
<evidence type="ECO:0000313" key="9">
    <source>
        <dbReference type="Proteomes" id="UP000053260"/>
    </source>
</evidence>
<dbReference type="InterPro" id="IPR025110">
    <property type="entry name" value="AMP-bd_C"/>
</dbReference>
<dbReference type="PROSITE" id="PS00455">
    <property type="entry name" value="AMP_BINDING"/>
    <property type="match status" value="1"/>
</dbReference>
<keyword evidence="2" id="KW-0436">Ligase</keyword>
<dbReference type="SUPFAM" id="SSF56801">
    <property type="entry name" value="Acetyl-CoA synthetase-like"/>
    <property type="match status" value="1"/>
</dbReference>
<dbReference type="Gene3D" id="3.30.300.30">
    <property type="match status" value="1"/>
</dbReference>
<dbReference type="Pfam" id="PF13193">
    <property type="entry name" value="AMP-binding_C"/>
    <property type="match status" value="1"/>
</dbReference>
<dbReference type="EMBL" id="LMXB01000040">
    <property type="protein sequence ID" value="KUO20331.1"/>
    <property type="molecule type" value="Genomic_DNA"/>
</dbReference>
<dbReference type="AlphaFoldDB" id="A0A124IF52"/>
<comment type="similarity">
    <text evidence="1">Belongs to the ATP-dependent AMP-binding enzyme family.</text>
</comment>
<dbReference type="RefSeq" id="WP_079084982.1">
    <property type="nucleotide sequence ID" value="NZ_KQ949082.1"/>
</dbReference>
<dbReference type="PANTHER" id="PTHR43107">
    <property type="entry name" value="LONG-CHAIN FATTY ACID TRANSPORT PROTEIN"/>
    <property type="match status" value="1"/>
</dbReference>
<dbReference type="Gene3D" id="3.40.50.12780">
    <property type="entry name" value="N-terminal domain of ligase-like"/>
    <property type="match status" value="1"/>
</dbReference>
<organism evidence="8 9">
    <name type="scientific">Streptomyces dysideae</name>
    <dbReference type="NCBI Taxonomy" id="909626"/>
    <lineage>
        <taxon>Bacteria</taxon>
        <taxon>Bacillati</taxon>
        <taxon>Actinomycetota</taxon>
        <taxon>Actinomycetes</taxon>
        <taxon>Kitasatosporales</taxon>
        <taxon>Streptomycetaceae</taxon>
        <taxon>Streptomyces</taxon>
    </lineage>
</organism>
<evidence type="ECO:0000256" key="5">
    <source>
        <dbReference type="SAM" id="MobiDB-lite"/>
    </source>
</evidence>
<dbReference type="InterPro" id="IPR000873">
    <property type="entry name" value="AMP-dep_synth/lig_dom"/>
</dbReference>
<evidence type="ECO:0000259" key="7">
    <source>
        <dbReference type="Pfam" id="PF13193"/>
    </source>
</evidence>
<dbReference type="PANTHER" id="PTHR43107:SF15">
    <property type="entry name" value="FATTY ACID TRANSPORT PROTEIN 3, ISOFORM A"/>
    <property type="match status" value="1"/>
</dbReference>
<dbReference type="InterPro" id="IPR020845">
    <property type="entry name" value="AMP-binding_CS"/>
</dbReference>
<evidence type="ECO:0000256" key="3">
    <source>
        <dbReference type="ARBA" id="ARBA00022741"/>
    </source>
</evidence>
<dbReference type="OrthoDB" id="9803968at2"/>
<proteinExistence type="inferred from homology"/>
<dbReference type="GO" id="GO:0044539">
    <property type="term" value="P:long-chain fatty acid import into cell"/>
    <property type="evidence" value="ECO:0007669"/>
    <property type="project" value="TreeGrafter"/>
</dbReference>
<comment type="caution">
    <text evidence="8">The sequence shown here is derived from an EMBL/GenBank/DDBJ whole genome shotgun (WGS) entry which is preliminary data.</text>
</comment>
<reference evidence="8 9" key="1">
    <citation type="submission" date="2015-10" db="EMBL/GenBank/DDBJ databases">
        <title>Draft genome sequence of Streptomyces sp. RV15, isolated from a marine sponge.</title>
        <authorList>
            <person name="Ruckert C."/>
            <person name="Abdelmohsen U.R."/>
            <person name="Winkler A."/>
            <person name="Hentschel U."/>
            <person name="Kalinowski J."/>
            <person name="Kampfer P."/>
            <person name="Glaeser S."/>
        </authorList>
    </citation>
    <scope>NUCLEOTIDE SEQUENCE [LARGE SCALE GENOMIC DNA]</scope>
    <source>
        <strain evidence="8 9">RV15</strain>
    </source>
</reference>
<gene>
    <name evidence="8" type="ORF">AQJ91_15120</name>
</gene>
<feature type="domain" description="AMP-dependent synthetase/ligase" evidence="6">
    <location>
        <begin position="14"/>
        <end position="369"/>
    </location>
</feature>
<keyword evidence="4" id="KW-0067">ATP-binding</keyword>
<dbReference type="Pfam" id="PF00501">
    <property type="entry name" value="AMP-binding"/>
    <property type="match status" value="1"/>
</dbReference>
<evidence type="ECO:0000259" key="6">
    <source>
        <dbReference type="Pfam" id="PF00501"/>
    </source>
</evidence>
<name>A0A124IF52_9ACTN</name>